<evidence type="ECO:0000313" key="2">
    <source>
        <dbReference type="Proteomes" id="UP001216674"/>
    </source>
</evidence>
<protein>
    <submittedName>
        <fullName evidence="1">DUF1484 family protein</fullName>
    </submittedName>
</protein>
<name>A0ABT6B5A6_9BURK</name>
<evidence type="ECO:0000313" key="1">
    <source>
        <dbReference type="EMBL" id="MDF3840059.1"/>
    </source>
</evidence>
<comment type="caution">
    <text evidence="1">The sequence shown here is derived from an EMBL/GenBank/DDBJ whole genome shotgun (WGS) entry which is preliminary data.</text>
</comment>
<dbReference type="Proteomes" id="UP001216674">
    <property type="component" value="Unassembled WGS sequence"/>
</dbReference>
<sequence length="101" mass="11177">MTARQRRPRTAAEAREAAMEARPIAEPAMLDIRVAPDADWSRQTIEQSCHELLRVSAGLESLLILLELQAGEHVGNNGLHALLAPLKQQLDEAVDRVQALY</sequence>
<dbReference type="EMBL" id="JARJLM010000734">
    <property type="protein sequence ID" value="MDF3840059.1"/>
    <property type="molecule type" value="Genomic_DNA"/>
</dbReference>
<keyword evidence="2" id="KW-1185">Reference proteome</keyword>
<accession>A0ABT6B5A6</accession>
<organism evidence="1 2">
    <name type="scientific">Cupriavidus basilensis</name>
    <dbReference type="NCBI Taxonomy" id="68895"/>
    <lineage>
        <taxon>Bacteria</taxon>
        <taxon>Pseudomonadati</taxon>
        <taxon>Pseudomonadota</taxon>
        <taxon>Betaproteobacteria</taxon>
        <taxon>Burkholderiales</taxon>
        <taxon>Burkholderiaceae</taxon>
        <taxon>Cupriavidus</taxon>
    </lineage>
</organism>
<dbReference type="InterPro" id="IPR009957">
    <property type="entry name" value="DUF1484"/>
</dbReference>
<proteinExistence type="predicted"/>
<gene>
    <name evidence="1" type="ORF">P3W85_45130</name>
</gene>
<dbReference type="Pfam" id="PF07363">
    <property type="entry name" value="DUF1484"/>
    <property type="match status" value="1"/>
</dbReference>
<reference evidence="1 2" key="1">
    <citation type="submission" date="2023-03" db="EMBL/GenBank/DDBJ databases">
        <title>Draft assemblies of triclosan tolerant bacteria isolated from returned activated sludge.</title>
        <authorList>
            <person name="Van Hamelsveld S."/>
        </authorList>
    </citation>
    <scope>NUCLEOTIDE SEQUENCE [LARGE SCALE GENOMIC DNA]</scope>
    <source>
        <strain evidence="1 2">GW210010_S58</strain>
    </source>
</reference>
<dbReference type="RefSeq" id="WP_276269622.1">
    <property type="nucleotide sequence ID" value="NZ_JARJLM010000734.1"/>
</dbReference>